<dbReference type="OrthoDB" id="278606at2759"/>
<organism evidence="7 8">
    <name type="scientific">Bugula neritina</name>
    <name type="common">Brown bryozoan</name>
    <name type="synonym">Sertularia neritina</name>
    <dbReference type="NCBI Taxonomy" id="10212"/>
    <lineage>
        <taxon>Eukaryota</taxon>
        <taxon>Metazoa</taxon>
        <taxon>Spiralia</taxon>
        <taxon>Lophotrochozoa</taxon>
        <taxon>Bryozoa</taxon>
        <taxon>Gymnolaemata</taxon>
        <taxon>Cheilostomatida</taxon>
        <taxon>Flustrina</taxon>
        <taxon>Buguloidea</taxon>
        <taxon>Bugulidae</taxon>
        <taxon>Bugula</taxon>
    </lineage>
</organism>
<dbReference type="PANTHER" id="PTHR13267:SF3">
    <property type="entry name" value="ZINC FINGER PROTEIN 277"/>
    <property type="match status" value="1"/>
</dbReference>
<reference evidence="7" key="1">
    <citation type="submission" date="2020-06" db="EMBL/GenBank/DDBJ databases">
        <title>Draft genome of Bugula neritina, a colonial animal packing powerful symbionts and potential medicines.</title>
        <authorList>
            <person name="Rayko M."/>
        </authorList>
    </citation>
    <scope>NUCLEOTIDE SEQUENCE [LARGE SCALE GENOMIC DNA]</scope>
    <source>
        <strain evidence="7">Kwan_BN1</strain>
    </source>
</reference>
<evidence type="ECO:0000256" key="1">
    <source>
        <dbReference type="ARBA" id="ARBA00022723"/>
    </source>
</evidence>
<dbReference type="SUPFAM" id="SSF57667">
    <property type="entry name" value="beta-beta-alpha zinc fingers"/>
    <property type="match status" value="2"/>
</dbReference>
<proteinExistence type="inferred from homology"/>
<dbReference type="Gene3D" id="3.30.160.60">
    <property type="entry name" value="Classic Zinc Finger"/>
    <property type="match status" value="1"/>
</dbReference>
<dbReference type="SMART" id="SM00355">
    <property type="entry name" value="ZnF_C2H2"/>
    <property type="match status" value="4"/>
</dbReference>
<dbReference type="Proteomes" id="UP000593567">
    <property type="component" value="Unassembled WGS sequence"/>
</dbReference>
<evidence type="ECO:0000313" key="8">
    <source>
        <dbReference type="Proteomes" id="UP000593567"/>
    </source>
</evidence>
<dbReference type="EMBL" id="VXIV02000055">
    <property type="protein sequence ID" value="KAF6041355.1"/>
    <property type="molecule type" value="Genomic_DNA"/>
</dbReference>
<evidence type="ECO:0000313" key="7">
    <source>
        <dbReference type="EMBL" id="KAF6041355.1"/>
    </source>
</evidence>
<keyword evidence="3" id="KW-0862">Zinc</keyword>
<accession>A0A7J7KTD3</accession>
<dbReference type="PANTHER" id="PTHR13267">
    <property type="entry name" value="ZINC FINGER PROTEIN 277"/>
    <property type="match status" value="1"/>
</dbReference>
<comment type="similarity">
    <text evidence="4">Belongs to the ZNF277 family.</text>
</comment>
<evidence type="ECO:0000256" key="2">
    <source>
        <dbReference type="ARBA" id="ARBA00022771"/>
    </source>
</evidence>
<feature type="domain" description="C2H2-type" evidence="6">
    <location>
        <begin position="191"/>
        <end position="220"/>
    </location>
</feature>
<dbReference type="PROSITE" id="PS50157">
    <property type="entry name" value="ZINC_FINGER_C2H2_2"/>
    <property type="match status" value="1"/>
</dbReference>
<keyword evidence="8" id="KW-1185">Reference proteome</keyword>
<keyword evidence="1" id="KW-0479">Metal-binding</keyword>
<evidence type="ECO:0000256" key="5">
    <source>
        <dbReference type="PROSITE-ProRule" id="PRU00042"/>
    </source>
</evidence>
<comment type="caution">
    <text evidence="7">The sequence shown here is derived from an EMBL/GenBank/DDBJ whole genome shotgun (WGS) entry which is preliminary data.</text>
</comment>
<dbReference type="Pfam" id="PF12756">
    <property type="entry name" value="zf-C2H2_2"/>
    <property type="match status" value="2"/>
</dbReference>
<evidence type="ECO:0000256" key="4">
    <source>
        <dbReference type="ARBA" id="ARBA00034119"/>
    </source>
</evidence>
<dbReference type="AlphaFoldDB" id="A0A7J7KTD3"/>
<gene>
    <name evidence="7" type="ORF">EB796_000309</name>
</gene>
<evidence type="ECO:0000259" key="6">
    <source>
        <dbReference type="PROSITE" id="PS50157"/>
    </source>
</evidence>
<dbReference type="InterPro" id="IPR041661">
    <property type="entry name" value="ZN622/Rei1/Reh1_Znf-C2H2"/>
</dbReference>
<dbReference type="InterPro" id="IPR013087">
    <property type="entry name" value="Znf_C2H2_type"/>
</dbReference>
<keyword evidence="2 5" id="KW-0863">Zinc-finger</keyword>
<dbReference type="InterPro" id="IPR040048">
    <property type="entry name" value="ZNF277"/>
</dbReference>
<sequence>MASGVQALVLTSNDLQSKKAPECSYFQQCLLCQQCFNLEACLDDFLHHILHSHGLVIADVDKIAYVHRYVEYWRVKLATNSLDSVCIGMKDNTEDGEKHYYLLSPLLPEDEQLRTNLLSDRLQQVLSIQQAEREDNSATWKCLFCAEDYSGNRSLVLNHMNEEHNFNIGHPDNLVNVRSFIERLRFSLDRLVCLYCEKTFKDKFTLKEHMRKKLHKKVNPKNKEYDQYYLVNYLEMGEEWIANKCKKVIKRKGKSGVMAYISKPGEESDTEEGWLEGEDTTLSQQFRALCLFCEYTGDNSCNVYQHMAKSHGFNISSLKEENGLNFYHQIKIINYVRFQVLDKRCVACGVQFKDGRLLADHMTSSRHITSFVKDRAAWDQPMYVFTTNDKPYAAID</sequence>
<dbReference type="GO" id="GO:0008270">
    <property type="term" value="F:zinc ion binding"/>
    <property type="evidence" value="ECO:0007669"/>
    <property type="project" value="UniProtKB-KW"/>
</dbReference>
<dbReference type="PROSITE" id="PS00028">
    <property type="entry name" value="ZINC_FINGER_C2H2_1"/>
    <property type="match status" value="2"/>
</dbReference>
<evidence type="ECO:0000256" key="3">
    <source>
        <dbReference type="ARBA" id="ARBA00022833"/>
    </source>
</evidence>
<name>A0A7J7KTD3_BUGNE</name>
<dbReference type="InterPro" id="IPR036236">
    <property type="entry name" value="Znf_C2H2_sf"/>
</dbReference>
<protein>
    <submittedName>
        <fullName evidence="7">ZNF277</fullName>
    </submittedName>
</protein>